<name>A0A433RXS8_9BACL</name>
<dbReference type="PANTHER" id="PTHR43877">
    <property type="entry name" value="AMINOALKYLPHOSPHONATE N-ACETYLTRANSFERASE-RELATED-RELATED"/>
    <property type="match status" value="1"/>
</dbReference>
<keyword evidence="2" id="KW-0012">Acyltransferase</keyword>
<evidence type="ECO:0000259" key="3">
    <source>
        <dbReference type="PROSITE" id="PS51186"/>
    </source>
</evidence>
<accession>A0A433RXS8</accession>
<dbReference type="GO" id="GO:0016747">
    <property type="term" value="F:acyltransferase activity, transferring groups other than amino-acyl groups"/>
    <property type="evidence" value="ECO:0007669"/>
    <property type="project" value="InterPro"/>
</dbReference>
<dbReference type="CDD" id="cd04301">
    <property type="entry name" value="NAT_SF"/>
    <property type="match status" value="1"/>
</dbReference>
<dbReference type="InterPro" id="IPR000182">
    <property type="entry name" value="GNAT_dom"/>
</dbReference>
<proteinExistence type="predicted"/>
<dbReference type="InterPro" id="IPR050832">
    <property type="entry name" value="Bact_Acetyltransf"/>
</dbReference>
<gene>
    <name evidence="4" type="ORF">QI30_02725</name>
</gene>
<dbReference type="Proteomes" id="UP000288623">
    <property type="component" value="Unassembled WGS sequence"/>
</dbReference>
<dbReference type="OrthoDB" id="9799092at2"/>
<keyword evidence="1" id="KW-0808">Transferase</keyword>
<evidence type="ECO:0000313" key="4">
    <source>
        <dbReference type="EMBL" id="RUS58080.1"/>
    </source>
</evidence>
<dbReference type="Pfam" id="PF00583">
    <property type="entry name" value="Acetyltransf_1"/>
    <property type="match status" value="1"/>
</dbReference>
<feature type="domain" description="N-acetyltransferase" evidence="3">
    <location>
        <begin position="1"/>
        <end position="166"/>
    </location>
</feature>
<evidence type="ECO:0000256" key="2">
    <source>
        <dbReference type="ARBA" id="ARBA00023315"/>
    </source>
</evidence>
<dbReference type="RefSeq" id="WP_126989417.1">
    <property type="nucleotide sequence ID" value="NZ_JTFC01000008.1"/>
</dbReference>
<dbReference type="SUPFAM" id="SSF55729">
    <property type="entry name" value="Acyl-CoA N-acyltransferases (Nat)"/>
    <property type="match status" value="1"/>
</dbReference>
<reference evidence="4 5" key="1">
    <citation type="submission" date="2014-11" db="EMBL/GenBank/DDBJ databases">
        <title>Genome sequence and analysis of novel Kurthia sp.</title>
        <authorList>
            <person name="Lawson J.N."/>
            <person name="Gonzalez J.E."/>
            <person name="Rinauldi L."/>
            <person name="Xuan Z."/>
            <person name="Firman A."/>
            <person name="Shaddox L."/>
            <person name="Trudeau A."/>
            <person name="Shah S."/>
            <person name="Reiman D."/>
        </authorList>
    </citation>
    <scope>NUCLEOTIDE SEQUENCE [LARGE SCALE GENOMIC DNA]</scope>
    <source>
        <strain evidence="4 5">3B1D</strain>
    </source>
</reference>
<dbReference type="PANTHER" id="PTHR43877:SF2">
    <property type="entry name" value="AMINOALKYLPHOSPHONATE N-ACETYLTRANSFERASE-RELATED"/>
    <property type="match status" value="1"/>
</dbReference>
<dbReference type="AlphaFoldDB" id="A0A433RXS8"/>
<dbReference type="InterPro" id="IPR016181">
    <property type="entry name" value="Acyl_CoA_acyltransferase"/>
</dbReference>
<evidence type="ECO:0000313" key="5">
    <source>
        <dbReference type="Proteomes" id="UP000288623"/>
    </source>
</evidence>
<keyword evidence="5" id="KW-1185">Reference proteome</keyword>
<protein>
    <recommendedName>
        <fullName evidence="3">N-acetyltransferase domain-containing protein</fullName>
    </recommendedName>
</protein>
<dbReference type="PROSITE" id="PS51186">
    <property type="entry name" value="GNAT"/>
    <property type="match status" value="1"/>
</dbReference>
<dbReference type="Gene3D" id="3.40.630.30">
    <property type="match status" value="1"/>
</dbReference>
<evidence type="ECO:0000256" key="1">
    <source>
        <dbReference type="ARBA" id="ARBA00022679"/>
    </source>
</evidence>
<comment type="caution">
    <text evidence="4">The sequence shown here is derived from an EMBL/GenBank/DDBJ whole genome shotgun (WGS) entry which is preliminary data.</text>
</comment>
<organism evidence="4 5">
    <name type="scientific">Candidatus Kurthia intestinigallinarum</name>
    <dbReference type="NCBI Taxonomy" id="1562256"/>
    <lineage>
        <taxon>Bacteria</taxon>
        <taxon>Bacillati</taxon>
        <taxon>Bacillota</taxon>
        <taxon>Bacilli</taxon>
        <taxon>Bacillales</taxon>
        <taxon>Caryophanaceae</taxon>
        <taxon>Kurthia</taxon>
    </lineage>
</organism>
<dbReference type="EMBL" id="JTFC01000008">
    <property type="protein sequence ID" value="RUS58080.1"/>
    <property type="molecule type" value="Genomic_DNA"/>
</dbReference>
<sequence>MDIRKLTANDASAYLTIRHRAVREEPESFSPTFEEEQKKDVAVYEQQLSNPFTTTYGIFDNGELVGVTTLEQNPYEKMKHLAQIVGVYLAPEHRGKGYSKGLFQFVVDDARKNPQLEQLRLSVVDSMIPAVRLYERMGFEILCHDPKVMKMPDGHYLNELQMICFL</sequence>